<name>A0ABR3D0B9_NEUIN</name>
<evidence type="ECO:0000256" key="1">
    <source>
        <dbReference type="SAM" id="MobiDB-lite"/>
    </source>
</evidence>
<dbReference type="Proteomes" id="UP001451303">
    <property type="component" value="Unassembled WGS sequence"/>
</dbReference>
<reference evidence="2 3" key="1">
    <citation type="submission" date="2023-09" db="EMBL/GenBank/DDBJ databases">
        <title>Multi-omics analysis of a traditional fermented food reveals byproduct-associated fungal strains for waste-to-food upcycling.</title>
        <authorList>
            <consortium name="Lawrence Berkeley National Laboratory"/>
            <person name="Rekdal V.M."/>
            <person name="Villalobos-Escobedo J.M."/>
            <person name="Rodriguez-Valeron N."/>
            <person name="Garcia M.O."/>
            <person name="Vasquez D.P."/>
            <person name="Damayanti I."/>
            <person name="Sorensen P.M."/>
            <person name="Baidoo E.E."/>
            <person name="De Carvalho A.C."/>
            <person name="Riley R."/>
            <person name="Lipzen A."/>
            <person name="He G."/>
            <person name="Yan M."/>
            <person name="Haridas S."/>
            <person name="Daum C."/>
            <person name="Yoshinaga Y."/>
            <person name="Ng V."/>
            <person name="Grigoriev I.V."/>
            <person name="Munk R."/>
            <person name="Nuraida L."/>
            <person name="Wijaya C.H."/>
            <person name="Morales P.-C."/>
            <person name="Keasling J.D."/>
        </authorList>
    </citation>
    <scope>NUCLEOTIDE SEQUENCE [LARGE SCALE GENOMIC DNA]</scope>
    <source>
        <strain evidence="2 3">FGSC 2613</strain>
    </source>
</reference>
<sequence>MNSICTLPSRPVITQQENGDLITYLPRDSASGIPTRAFPNGTTCPATPGLLQSPSSLSIIVHKCLRDRYPSWYWPSLISLISHRRRRKKKKKKNKKDARSMVPGNFQRREAGPSMSGSGVRAGVAQAFFFFF</sequence>
<evidence type="ECO:0000313" key="3">
    <source>
        <dbReference type="Proteomes" id="UP001451303"/>
    </source>
</evidence>
<accession>A0ABR3D0B9</accession>
<feature type="compositionally biased region" description="Basic residues" evidence="1">
    <location>
        <begin position="85"/>
        <end position="96"/>
    </location>
</feature>
<protein>
    <submittedName>
        <fullName evidence="2">Uncharacterized protein</fullName>
    </submittedName>
</protein>
<gene>
    <name evidence="2" type="ORF">QR685DRAFT_537043</name>
</gene>
<keyword evidence="3" id="KW-1185">Reference proteome</keyword>
<evidence type="ECO:0000313" key="2">
    <source>
        <dbReference type="EMBL" id="KAL0466121.1"/>
    </source>
</evidence>
<feature type="region of interest" description="Disordered" evidence="1">
    <location>
        <begin position="85"/>
        <end position="117"/>
    </location>
</feature>
<dbReference type="EMBL" id="JAVLET010000014">
    <property type="protein sequence ID" value="KAL0466121.1"/>
    <property type="molecule type" value="Genomic_DNA"/>
</dbReference>
<proteinExistence type="predicted"/>
<comment type="caution">
    <text evidence="2">The sequence shown here is derived from an EMBL/GenBank/DDBJ whole genome shotgun (WGS) entry which is preliminary data.</text>
</comment>
<feature type="non-terminal residue" evidence="2">
    <location>
        <position position="132"/>
    </location>
</feature>
<organism evidence="2 3">
    <name type="scientific">Neurospora intermedia</name>
    <dbReference type="NCBI Taxonomy" id="5142"/>
    <lineage>
        <taxon>Eukaryota</taxon>
        <taxon>Fungi</taxon>
        <taxon>Dikarya</taxon>
        <taxon>Ascomycota</taxon>
        <taxon>Pezizomycotina</taxon>
        <taxon>Sordariomycetes</taxon>
        <taxon>Sordariomycetidae</taxon>
        <taxon>Sordariales</taxon>
        <taxon>Sordariaceae</taxon>
        <taxon>Neurospora</taxon>
    </lineage>
</organism>